<organism evidence="10 11">
    <name type="scientific">Chlamydomonas eustigma</name>
    <dbReference type="NCBI Taxonomy" id="1157962"/>
    <lineage>
        <taxon>Eukaryota</taxon>
        <taxon>Viridiplantae</taxon>
        <taxon>Chlorophyta</taxon>
        <taxon>core chlorophytes</taxon>
        <taxon>Chlorophyceae</taxon>
        <taxon>CS clade</taxon>
        <taxon>Chlamydomonadales</taxon>
        <taxon>Chlamydomonadaceae</taxon>
        <taxon>Chlamydomonas</taxon>
    </lineage>
</organism>
<dbReference type="InterPro" id="IPR028889">
    <property type="entry name" value="USP"/>
</dbReference>
<evidence type="ECO:0000313" key="10">
    <source>
        <dbReference type="EMBL" id="GAX77643.1"/>
    </source>
</evidence>
<evidence type="ECO:0000256" key="2">
    <source>
        <dbReference type="ARBA" id="ARBA00009085"/>
    </source>
</evidence>
<dbReference type="InterPro" id="IPR018200">
    <property type="entry name" value="USP_CS"/>
</dbReference>
<feature type="compositionally biased region" description="Polar residues" evidence="8">
    <location>
        <begin position="438"/>
        <end position="447"/>
    </location>
</feature>
<evidence type="ECO:0000256" key="6">
    <source>
        <dbReference type="ARBA" id="ARBA00022801"/>
    </source>
</evidence>
<evidence type="ECO:0000256" key="3">
    <source>
        <dbReference type="ARBA" id="ARBA00012759"/>
    </source>
</evidence>
<feature type="region of interest" description="Disordered" evidence="8">
    <location>
        <begin position="880"/>
        <end position="940"/>
    </location>
</feature>
<keyword evidence="4" id="KW-0645">Protease</keyword>
<feature type="region of interest" description="Disordered" evidence="8">
    <location>
        <begin position="569"/>
        <end position="591"/>
    </location>
</feature>
<evidence type="ECO:0000313" key="11">
    <source>
        <dbReference type="Proteomes" id="UP000232323"/>
    </source>
</evidence>
<evidence type="ECO:0000256" key="8">
    <source>
        <dbReference type="SAM" id="MobiDB-lite"/>
    </source>
</evidence>
<dbReference type="PROSITE" id="PS00973">
    <property type="entry name" value="USP_2"/>
    <property type="match status" value="1"/>
</dbReference>
<protein>
    <recommendedName>
        <fullName evidence="3">ubiquitinyl hydrolase 1</fullName>
        <ecNumber evidence="3">3.4.19.12</ecNumber>
    </recommendedName>
</protein>
<dbReference type="GO" id="GO:0005829">
    <property type="term" value="C:cytosol"/>
    <property type="evidence" value="ECO:0007669"/>
    <property type="project" value="TreeGrafter"/>
</dbReference>
<dbReference type="InterPro" id="IPR050164">
    <property type="entry name" value="Peptidase_C19"/>
</dbReference>
<feature type="domain" description="USP" evidence="9">
    <location>
        <begin position="95"/>
        <end position="402"/>
    </location>
</feature>
<comment type="similarity">
    <text evidence="2">Belongs to the peptidase C19 family.</text>
</comment>
<dbReference type="GO" id="GO:0004843">
    <property type="term" value="F:cysteine-type deubiquitinase activity"/>
    <property type="evidence" value="ECO:0007669"/>
    <property type="project" value="UniProtKB-EC"/>
</dbReference>
<feature type="compositionally biased region" description="Gly residues" evidence="8">
    <location>
        <begin position="1027"/>
        <end position="1076"/>
    </location>
</feature>
<sequence>MSNSPSASIRNINPLDSSNLYGGTNTRRITFVPAVKADSQQIDPNVNFVILNKNLEMPAPPIANRELPMKKTHKRELFKESLVQLKWNRVRKIAAGLQNLGNTCFMNSVLQCLFHTPPLCELFMSDVRYGGGYPNDPVHMTQLLIQRAFSGPRIIAPSAHAKGLKIFNKKFRLGRQEDSHEFLRCLLDAMHEALLKPFQPKPPPDLASTTLVYRIFAGRLRSQIRCEDVDFESSKFDPFLDLSLEVNRAPSVRRALQHFTAPEVLDGPNKYRCPKNNKLVRAIKQITVHEPPNILTVHLKRFEFGSFGSKISKMVEYDLAMDLAPFMSSLGLTGKGQPSGSQMYDLYGVLVHQGHSVHSGHYYSFVRGPTGLWYRCDDTSVGQVGERMVLAQQAYILFYIRRQPRVSLLGVSHAEVQKQQEVLAQAAREKMKRKQEELQQGLQNKNSGKAVEAPGASNGTNTKGYNEKSKQPTNGDVNASGDAIGSSVNGAKSRNHEALGGTSKPARNSHGVEGNMKVGSSVVEPFVGPGNAKSSSQPDVSQLKSLKEAFLHLPGQGEKGSMLNVRLQHELSSQDQKSRNTTLSQHHGVNGGDMKLEQINALASPAERFSLKRCLQLDFMLLRPALQVTSWGRRLAQVHSGNFYGKVVQRLSCGQHSPLGPDEKPTSPDATQHLPFAVSDSPNGLVTQHQQPLHTQHTNGHPVILSPETNKKKRSKASSSKDQCAPENGNSRGVPAPELSARVGELSQENPSTSLPSHHVQKAGRRKLVGTAASGPVLKRTKQTKQSHGNRVMKNGPERESSRHVKKTAEHGIKTMKRSVPMSVENVMPDSHTEGWVHASNHIKAVPESPVAQEHKSAGPAHGGEEQVLTGVDALQYLSGGQNRSTGAGGRVTDTGAGLRGRRSWEDADDDVEQLAQQREKLETRERSSIPRRKRDEWDEEYDKGKLKKVRLNEKAGSDMHKDGNAFQLKAQELHRGRGGGRRQGYQSSPRGDYGERGSPSGGLGRGRGRGPGFGGGRSRGGERGGRGGGYRGRGSPGGSFGRGGGRGGYGGRGSPGGSFGRGGGRGGYGGRGRGR</sequence>
<feature type="compositionally biased region" description="Low complexity" evidence="8">
    <location>
        <begin position="687"/>
        <end position="698"/>
    </location>
</feature>
<comment type="catalytic activity">
    <reaction evidence="1">
        <text>Thiol-dependent hydrolysis of ester, thioester, amide, peptide and isopeptide bonds formed by the C-terminal Gly of ubiquitin (a 76-residue protein attached to proteins as an intracellular targeting signal).</text>
        <dbReference type="EC" id="3.4.19.12"/>
    </reaction>
</comment>
<dbReference type="PROSITE" id="PS00972">
    <property type="entry name" value="USP_1"/>
    <property type="match status" value="1"/>
</dbReference>
<dbReference type="SUPFAM" id="SSF54001">
    <property type="entry name" value="Cysteine proteinases"/>
    <property type="match status" value="1"/>
</dbReference>
<evidence type="ECO:0000256" key="5">
    <source>
        <dbReference type="ARBA" id="ARBA00022786"/>
    </source>
</evidence>
<dbReference type="AlphaFoldDB" id="A0A250X3I7"/>
<dbReference type="OrthoDB" id="420187at2759"/>
<feature type="compositionally biased region" description="Basic residues" evidence="8">
    <location>
        <begin position="759"/>
        <end position="768"/>
    </location>
</feature>
<dbReference type="STRING" id="1157962.A0A250X3I7"/>
<comment type="caution">
    <text evidence="10">The sequence shown here is derived from an EMBL/GenBank/DDBJ whole genome shotgun (WGS) entry which is preliminary data.</text>
</comment>
<dbReference type="PROSITE" id="PS50235">
    <property type="entry name" value="USP_3"/>
    <property type="match status" value="1"/>
</dbReference>
<dbReference type="PANTHER" id="PTHR24006:SF758">
    <property type="entry name" value="UBIQUITIN CARBOXYL-TERMINAL HYDROLASE 36"/>
    <property type="match status" value="1"/>
</dbReference>
<dbReference type="Proteomes" id="UP000232323">
    <property type="component" value="Unassembled WGS sequence"/>
</dbReference>
<feature type="compositionally biased region" description="Polar residues" evidence="8">
    <location>
        <begin position="747"/>
        <end position="756"/>
    </location>
</feature>
<evidence type="ECO:0000256" key="7">
    <source>
        <dbReference type="ARBA" id="ARBA00022807"/>
    </source>
</evidence>
<name>A0A250X3I7_9CHLO</name>
<reference evidence="10 11" key="1">
    <citation type="submission" date="2017-08" db="EMBL/GenBank/DDBJ databases">
        <title>Acidophilic green algal genome provides insights into adaptation to an acidic environment.</title>
        <authorList>
            <person name="Hirooka S."/>
            <person name="Hirose Y."/>
            <person name="Kanesaki Y."/>
            <person name="Higuchi S."/>
            <person name="Fujiwara T."/>
            <person name="Onuma R."/>
            <person name="Era A."/>
            <person name="Ohbayashi R."/>
            <person name="Uzuka A."/>
            <person name="Nozaki H."/>
            <person name="Yoshikawa H."/>
            <person name="Miyagishima S.Y."/>
        </authorList>
    </citation>
    <scope>NUCLEOTIDE SEQUENCE [LARGE SCALE GENOMIC DNA]</scope>
    <source>
        <strain evidence="10 11">NIES-2499</strain>
    </source>
</reference>
<feature type="region of interest" description="Disordered" evidence="8">
    <location>
        <begin position="654"/>
        <end position="806"/>
    </location>
</feature>
<evidence type="ECO:0000259" key="9">
    <source>
        <dbReference type="PROSITE" id="PS50235"/>
    </source>
</evidence>
<feature type="compositionally biased region" description="Basic and acidic residues" evidence="8">
    <location>
        <begin position="796"/>
        <end position="806"/>
    </location>
</feature>
<evidence type="ECO:0000256" key="1">
    <source>
        <dbReference type="ARBA" id="ARBA00000707"/>
    </source>
</evidence>
<feature type="compositionally biased region" description="Polar residues" evidence="8">
    <location>
        <begin position="570"/>
        <end position="587"/>
    </location>
</feature>
<feature type="compositionally biased region" description="Basic and acidic residues" evidence="8">
    <location>
        <begin position="918"/>
        <end position="937"/>
    </location>
</feature>
<accession>A0A250X3I7</accession>
<keyword evidence="7" id="KW-0788">Thiol protease</keyword>
<feature type="region of interest" description="Disordered" evidence="8">
    <location>
        <begin position="427"/>
        <end position="516"/>
    </location>
</feature>
<keyword evidence="6" id="KW-0378">Hydrolase</keyword>
<dbReference type="PANTHER" id="PTHR24006">
    <property type="entry name" value="UBIQUITIN CARBOXYL-TERMINAL HYDROLASE"/>
    <property type="match status" value="1"/>
</dbReference>
<keyword evidence="11" id="KW-1185">Reference proteome</keyword>
<dbReference type="GO" id="GO:0006508">
    <property type="term" value="P:proteolysis"/>
    <property type="evidence" value="ECO:0007669"/>
    <property type="project" value="UniProtKB-KW"/>
</dbReference>
<evidence type="ECO:0000256" key="4">
    <source>
        <dbReference type="ARBA" id="ARBA00022670"/>
    </source>
</evidence>
<dbReference type="GO" id="GO:0005634">
    <property type="term" value="C:nucleus"/>
    <property type="evidence" value="ECO:0007669"/>
    <property type="project" value="TreeGrafter"/>
</dbReference>
<dbReference type="EC" id="3.4.19.12" evidence="3"/>
<dbReference type="InterPro" id="IPR038765">
    <property type="entry name" value="Papain-like_cys_pep_sf"/>
</dbReference>
<dbReference type="InterPro" id="IPR001394">
    <property type="entry name" value="Peptidase_C19_UCH"/>
</dbReference>
<dbReference type="Pfam" id="PF00443">
    <property type="entry name" value="UCH"/>
    <property type="match status" value="1"/>
</dbReference>
<feature type="region of interest" description="Disordered" evidence="8">
    <location>
        <begin position="971"/>
        <end position="1076"/>
    </location>
</feature>
<feature type="compositionally biased region" description="Gly residues" evidence="8">
    <location>
        <begin position="1000"/>
        <end position="1019"/>
    </location>
</feature>
<keyword evidence="5" id="KW-0833">Ubl conjugation pathway</keyword>
<gene>
    <name evidence="10" type="ORF">CEUSTIGMA_g5086.t1</name>
</gene>
<proteinExistence type="inferred from homology"/>
<dbReference type="EMBL" id="BEGY01000026">
    <property type="protein sequence ID" value="GAX77643.1"/>
    <property type="molecule type" value="Genomic_DNA"/>
</dbReference>
<dbReference type="Gene3D" id="3.90.70.10">
    <property type="entry name" value="Cysteine proteinases"/>
    <property type="match status" value="1"/>
</dbReference>
<dbReference type="GO" id="GO:0016579">
    <property type="term" value="P:protein deubiquitination"/>
    <property type="evidence" value="ECO:0007669"/>
    <property type="project" value="InterPro"/>
</dbReference>